<keyword evidence="5" id="KW-0819">tRNA processing</keyword>
<dbReference type="PANTHER" id="PTHR33540:SF2">
    <property type="entry name" value="TRNA THREONYLCARBAMOYLADENOSINE BIOSYNTHESIS PROTEIN TSAE"/>
    <property type="match status" value="1"/>
</dbReference>
<dbReference type="Proteomes" id="UP000229972">
    <property type="component" value="Unassembled WGS sequence"/>
</dbReference>
<keyword evidence="8" id="KW-0067">ATP-binding</keyword>
<proteinExistence type="inferred from homology"/>
<dbReference type="InterPro" id="IPR003442">
    <property type="entry name" value="T6A_TsaE"/>
</dbReference>
<comment type="caution">
    <text evidence="11">The sequence shown here is derived from an EMBL/GenBank/DDBJ whole genome shotgun (WGS) entry which is preliminary data.</text>
</comment>
<dbReference type="Pfam" id="PF02367">
    <property type="entry name" value="TsaE"/>
    <property type="match status" value="1"/>
</dbReference>
<dbReference type="GO" id="GO:0005737">
    <property type="term" value="C:cytoplasm"/>
    <property type="evidence" value="ECO:0007669"/>
    <property type="project" value="UniProtKB-SubCell"/>
</dbReference>
<evidence type="ECO:0000256" key="4">
    <source>
        <dbReference type="ARBA" id="ARBA00022490"/>
    </source>
</evidence>
<evidence type="ECO:0000256" key="9">
    <source>
        <dbReference type="ARBA" id="ARBA00022842"/>
    </source>
</evidence>
<sequence length="146" mass="16287">MSRGLVCCNKIISVNEDETFAWGESLGKKCQGGEVFLLFGDLGVGKTKLLQGLAKGLGVKGIVNSPTFNILKIYHAQVVKEFCHVDAYRLNSADDLESLGIQEFFDSKETVTAIEWAEKVKKIWPQGAKQIRIKFLSEKYREIISS</sequence>
<organism evidence="11 12">
    <name type="scientific">Candidatus Falkowbacteria bacterium CG10_big_fil_rev_8_21_14_0_10_37_18</name>
    <dbReference type="NCBI Taxonomy" id="1974562"/>
    <lineage>
        <taxon>Bacteria</taxon>
        <taxon>Candidatus Falkowiibacteriota</taxon>
    </lineage>
</organism>
<keyword evidence="11" id="KW-0808">Transferase</keyword>
<evidence type="ECO:0000256" key="8">
    <source>
        <dbReference type="ARBA" id="ARBA00022840"/>
    </source>
</evidence>
<evidence type="ECO:0000256" key="3">
    <source>
        <dbReference type="ARBA" id="ARBA00019010"/>
    </source>
</evidence>
<evidence type="ECO:0000256" key="2">
    <source>
        <dbReference type="ARBA" id="ARBA00007599"/>
    </source>
</evidence>
<evidence type="ECO:0000256" key="5">
    <source>
        <dbReference type="ARBA" id="ARBA00022694"/>
    </source>
</evidence>
<dbReference type="Gene3D" id="3.40.50.300">
    <property type="entry name" value="P-loop containing nucleotide triphosphate hydrolases"/>
    <property type="match status" value="1"/>
</dbReference>
<dbReference type="SUPFAM" id="SSF52540">
    <property type="entry name" value="P-loop containing nucleoside triphosphate hydrolases"/>
    <property type="match status" value="1"/>
</dbReference>
<dbReference type="GO" id="GO:0016740">
    <property type="term" value="F:transferase activity"/>
    <property type="evidence" value="ECO:0007669"/>
    <property type="project" value="UniProtKB-KW"/>
</dbReference>
<keyword evidence="6" id="KW-0479">Metal-binding</keyword>
<keyword evidence="4" id="KW-0963">Cytoplasm</keyword>
<dbReference type="AlphaFoldDB" id="A0A2H0VAA0"/>
<evidence type="ECO:0000256" key="1">
    <source>
        <dbReference type="ARBA" id="ARBA00004496"/>
    </source>
</evidence>
<accession>A0A2H0VAA0</accession>
<reference evidence="12" key="1">
    <citation type="submission" date="2017-09" db="EMBL/GenBank/DDBJ databases">
        <title>Depth-based differentiation of microbial function through sediment-hosted aquifers and enrichment of novel symbionts in the deep terrestrial subsurface.</title>
        <authorList>
            <person name="Probst A.J."/>
            <person name="Ladd B."/>
            <person name="Jarett J.K."/>
            <person name="Geller-Mcgrath D.E."/>
            <person name="Sieber C.M.K."/>
            <person name="Emerson J.B."/>
            <person name="Anantharaman K."/>
            <person name="Thomas B.C."/>
            <person name="Malmstrom R."/>
            <person name="Stieglmeier M."/>
            <person name="Klingl A."/>
            <person name="Woyke T."/>
            <person name="Ryan C.M."/>
            <person name="Banfield J.F."/>
        </authorList>
    </citation>
    <scope>NUCLEOTIDE SEQUENCE [LARGE SCALE GENOMIC DNA]</scope>
</reference>
<dbReference type="PANTHER" id="PTHR33540">
    <property type="entry name" value="TRNA THREONYLCARBAMOYLADENOSINE BIOSYNTHESIS PROTEIN TSAE"/>
    <property type="match status" value="1"/>
</dbReference>
<dbReference type="EMBL" id="PFAL01000031">
    <property type="protein sequence ID" value="PIR95250.1"/>
    <property type="molecule type" value="Genomic_DNA"/>
</dbReference>
<gene>
    <name evidence="11" type="ORF">COT93_03280</name>
</gene>
<name>A0A2H0VAA0_9BACT</name>
<evidence type="ECO:0000256" key="6">
    <source>
        <dbReference type="ARBA" id="ARBA00022723"/>
    </source>
</evidence>
<dbReference type="GO" id="GO:0002949">
    <property type="term" value="P:tRNA threonylcarbamoyladenosine modification"/>
    <property type="evidence" value="ECO:0007669"/>
    <property type="project" value="InterPro"/>
</dbReference>
<evidence type="ECO:0000256" key="7">
    <source>
        <dbReference type="ARBA" id="ARBA00022741"/>
    </source>
</evidence>
<comment type="similarity">
    <text evidence="2">Belongs to the TsaE family.</text>
</comment>
<dbReference type="GO" id="GO:0005524">
    <property type="term" value="F:ATP binding"/>
    <property type="evidence" value="ECO:0007669"/>
    <property type="project" value="UniProtKB-KW"/>
</dbReference>
<dbReference type="InterPro" id="IPR027417">
    <property type="entry name" value="P-loop_NTPase"/>
</dbReference>
<keyword evidence="9" id="KW-0460">Magnesium</keyword>
<dbReference type="GO" id="GO:0046872">
    <property type="term" value="F:metal ion binding"/>
    <property type="evidence" value="ECO:0007669"/>
    <property type="project" value="UniProtKB-KW"/>
</dbReference>
<evidence type="ECO:0000313" key="11">
    <source>
        <dbReference type="EMBL" id="PIR95250.1"/>
    </source>
</evidence>
<keyword evidence="7" id="KW-0547">Nucleotide-binding</keyword>
<protein>
    <recommendedName>
        <fullName evidence="3">tRNA threonylcarbamoyladenosine biosynthesis protein TsaE</fullName>
    </recommendedName>
    <alternativeName>
        <fullName evidence="10">t(6)A37 threonylcarbamoyladenosine biosynthesis protein TsaE</fullName>
    </alternativeName>
</protein>
<evidence type="ECO:0000313" key="12">
    <source>
        <dbReference type="Proteomes" id="UP000229972"/>
    </source>
</evidence>
<evidence type="ECO:0000256" key="10">
    <source>
        <dbReference type="ARBA" id="ARBA00032441"/>
    </source>
</evidence>
<dbReference type="NCBIfam" id="TIGR00150">
    <property type="entry name" value="T6A_YjeE"/>
    <property type="match status" value="1"/>
</dbReference>
<comment type="subcellular location">
    <subcellularLocation>
        <location evidence="1">Cytoplasm</location>
    </subcellularLocation>
</comment>